<evidence type="ECO:0000259" key="1">
    <source>
        <dbReference type="Pfam" id="PF00535"/>
    </source>
</evidence>
<protein>
    <submittedName>
        <fullName evidence="2">Glycosyltransferase family 2 protein</fullName>
    </submittedName>
</protein>
<dbReference type="InterPro" id="IPR029044">
    <property type="entry name" value="Nucleotide-diphossugar_trans"/>
</dbReference>
<proteinExistence type="predicted"/>
<keyword evidence="3" id="KW-1185">Reference proteome</keyword>
<dbReference type="EMBL" id="JAJOZR010000006">
    <property type="protein sequence ID" value="MCD7109682.1"/>
    <property type="molecule type" value="Genomic_DNA"/>
</dbReference>
<reference evidence="2" key="1">
    <citation type="submission" date="2021-12" db="EMBL/GenBank/DDBJ databases">
        <authorList>
            <person name="Li Y."/>
        </authorList>
    </citation>
    <scope>NUCLEOTIDE SEQUENCE</scope>
    <source>
        <strain evidence="2">DKSPLA3</strain>
    </source>
</reference>
<dbReference type="Proteomes" id="UP001139089">
    <property type="component" value="Unassembled WGS sequence"/>
</dbReference>
<organism evidence="2 3">
    <name type="scientific">Rhizobium quercicola</name>
    <dbReference type="NCBI Taxonomy" id="2901226"/>
    <lineage>
        <taxon>Bacteria</taxon>
        <taxon>Pseudomonadati</taxon>
        <taxon>Pseudomonadota</taxon>
        <taxon>Alphaproteobacteria</taxon>
        <taxon>Hyphomicrobiales</taxon>
        <taxon>Rhizobiaceae</taxon>
        <taxon>Rhizobium/Agrobacterium group</taxon>
        <taxon>Rhizobium</taxon>
    </lineage>
</organism>
<dbReference type="InterPro" id="IPR001173">
    <property type="entry name" value="Glyco_trans_2-like"/>
</dbReference>
<gene>
    <name evidence="2" type="ORF">LRX75_11575</name>
</gene>
<evidence type="ECO:0000313" key="3">
    <source>
        <dbReference type="Proteomes" id="UP001139089"/>
    </source>
</evidence>
<dbReference type="InterPro" id="IPR050834">
    <property type="entry name" value="Glycosyltransf_2"/>
</dbReference>
<dbReference type="Gene3D" id="3.90.550.10">
    <property type="entry name" value="Spore Coat Polysaccharide Biosynthesis Protein SpsA, Chain A"/>
    <property type="match status" value="1"/>
</dbReference>
<comment type="caution">
    <text evidence="2">The sequence shown here is derived from an EMBL/GenBank/DDBJ whole genome shotgun (WGS) entry which is preliminary data.</text>
</comment>
<dbReference type="SUPFAM" id="SSF53448">
    <property type="entry name" value="Nucleotide-diphospho-sugar transferases"/>
    <property type="match status" value="1"/>
</dbReference>
<evidence type="ECO:0000313" key="2">
    <source>
        <dbReference type="EMBL" id="MCD7109682.1"/>
    </source>
</evidence>
<name>A0A9X1NR67_9HYPH</name>
<dbReference type="CDD" id="cd00761">
    <property type="entry name" value="Glyco_tranf_GTA_type"/>
    <property type="match status" value="1"/>
</dbReference>
<dbReference type="RefSeq" id="WP_231814485.1">
    <property type="nucleotide sequence ID" value="NZ_JAJOZR010000006.1"/>
</dbReference>
<dbReference type="PANTHER" id="PTHR43685:SF3">
    <property type="entry name" value="SLR2126 PROTEIN"/>
    <property type="match status" value="1"/>
</dbReference>
<sequence length="480" mass="53703">MQNVRGNVDGLVNGVLHGWITDDNADPFVIAVEIDGIRSSEVLANGFRMDLAAAGLPECAFEYEVPPHFHDGQMHSICVRYSADNVELGEPIDFVIERQSSKEQVPHNVHSFVSSEVVMSIVIPTFNRAGLIRETAENLLGVVGEHPIELIVVDDGSVDETSDVLMLLQKSFPKLKYEKTGNRGPGMARNTGATMARGDLVVFLGDDTRAVNKHLFQAHFKAHQIDNSPGHAVLGKVIWPDNRFSLPNFTMSLIQGEGQQQFGYRFMKPWQKYSPWCFYTANASVKTTMVDDWMSEGFSDKFTLYGFEDGEFAYRMSKRYPNFGVFYTPSAVVEHHHHYDVAGFLKRQVSCGYMMDVLFKIHPELKNALLGPALADILSAPRSGSEGLLLAQHYSTVVEGLKSWAIIIDKHYGLGSQNWHSDFLNAIFQLAYMDGYLMLQTENPSAQSTAYRHLLEDFRTRMGRSIESEAIGNVPGFGFI</sequence>
<dbReference type="PANTHER" id="PTHR43685">
    <property type="entry name" value="GLYCOSYLTRANSFERASE"/>
    <property type="match status" value="1"/>
</dbReference>
<dbReference type="AlphaFoldDB" id="A0A9X1NR67"/>
<accession>A0A9X1NR67</accession>
<dbReference type="Pfam" id="PF00535">
    <property type="entry name" value="Glycos_transf_2"/>
    <property type="match status" value="1"/>
</dbReference>
<feature type="domain" description="Glycosyltransferase 2-like" evidence="1">
    <location>
        <begin position="120"/>
        <end position="209"/>
    </location>
</feature>